<dbReference type="AlphaFoldDB" id="A0A2K5AR70"/>
<evidence type="ECO:0000313" key="2">
    <source>
        <dbReference type="Proteomes" id="UP000236248"/>
    </source>
</evidence>
<name>A0A2K5AR70_9ARCH</name>
<dbReference type="Proteomes" id="UP000236248">
    <property type="component" value="Chromosome NCAV"/>
</dbReference>
<accession>A0A2K5AR70</accession>
<dbReference type="GeneID" id="41595016"/>
<evidence type="ECO:0000313" key="1">
    <source>
        <dbReference type="EMBL" id="SPC34150.1"/>
    </source>
</evidence>
<reference evidence="2" key="1">
    <citation type="submission" date="2018-01" db="EMBL/GenBank/DDBJ databases">
        <authorList>
            <person name="Kerou L M."/>
        </authorList>
    </citation>
    <scope>NUCLEOTIDE SEQUENCE [LARGE SCALE GENOMIC DNA]</scope>
    <source>
        <strain evidence="2">SCU2</strain>
    </source>
</reference>
<dbReference type="EMBL" id="LT981265">
    <property type="protein sequence ID" value="SPC34150.1"/>
    <property type="molecule type" value="Genomic_DNA"/>
</dbReference>
<organism evidence="1 2">
    <name type="scientific">Candidatus Nitrosocaldus cavascurensis</name>
    <dbReference type="NCBI Taxonomy" id="2058097"/>
    <lineage>
        <taxon>Archaea</taxon>
        <taxon>Nitrososphaerota</taxon>
        <taxon>Nitrososphaeria</taxon>
        <taxon>Candidatus Nitrosocaldales</taxon>
        <taxon>Candidatus Nitrosocaldaceae</taxon>
        <taxon>Candidatus Nitrosocaldus</taxon>
    </lineage>
</organism>
<gene>
    <name evidence="1" type="ORF">NCAV_0973</name>
</gene>
<protein>
    <submittedName>
        <fullName evidence="1">Uncharacterized protein</fullName>
    </submittedName>
</protein>
<dbReference type="KEGG" id="ncv:NCAV_0973"/>
<sequence length="146" mass="17341">MNLSEANVILRRAIVSAYFEPELMKRNYKRSSVKHPNIDGQGITLNEHLHLFFDLQTGCDYPDGDEWFIVEYILPYNIKLPDHLKGPDYFTTLAVDENNSYWRHRELVRYRYGKSKRLDEAVDFIDRKYRELSDILNEHSLLSANE</sequence>
<keyword evidence="2" id="KW-1185">Reference proteome</keyword>
<proteinExistence type="predicted"/>
<dbReference type="RefSeq" id="WP_103287128.1">
    <property type="nucleotide sequence ID" value="NZ_LT981265.1"/>
</dbReference>